<dbReference type="GO" id="GO:0030280">
    <property type="term" value="F:structural constituent of skin epidermis"/>
    <property type="evidence" value="ECO:0007669"/>
    <property type="project" value="TreeGrafter"/>
</dbReference>
<feature type="domain" description="IF rod" evidence="7">
    <location>
        <begin position="219"/>
        <end position="534"/>
    </location>
</feature>
<feature type="non-terminal residue" evidence="8">
    <location>
        <position position="1"/>
    </location>
</feature>
<feature type="non-terminal residue" evidence="8">
    <location>
        <position position="699"/>
    </location>
</feature>
<dbReference type="PROSITE" id="PS51842">
    <property type="entry name" value="IF_ROD_2"/>
    <property type="match status" value="1"/>
</dbReference>
<evidence type="ECO:0000256" key="6">
    <source>
        <dbReference type="SAM" id="MobiDB-lite"/>
    </source>
</evidence>
<dbReference type="PRINTS" id="PR01276">
    <property type="entry name" value="TYPE2KERATIN"/>
</dbReference>
<dbReference type="Gene3D" id="1.20.5.170">
    <property type="match status" value="1"/>
</dbReference>
<dbReference type="Gene3D" id="1.20.5.500">
    <property type="entry name" value="Single helix bin"/>
    <property type="match status" value="1"/>
</dbReference>
<dbReference type="InterPro" id="IPR039008">
    <property type="entry name" value="IF_rod_dom"/>
</dbReference>
<dbReference type="GO" id="GO:0045109">
    <property type="term" value="P:intermediate filament organization"/>
    <property type="evidence" value="ECO:0007669"/>
    <property type="project" value="TreeGrafter"/>
</dbReference>
<evidence type="ECO:0000313" key="9">
    <source>
        <dbReference type="Proteomes" id="UP000517892"/>
    </source>
</evidence>
<feature type="coiled-coil region" evidence="5">
    <location>
        <begin position="276"/>
        <end position="359"/>
    </location>
</feature>
<dbReference type="Pfam" id="PF16208">
    <property type="entry name" value="Keratin_2_head"/>
    <property type="match status" value="1"/>
</dbReference>
<dbReference type="SUPFAM" id="SSF64593">
    <property type="entry name" value="Intermediate filament protein, coiled coil region"/>
    <property type="match status" value="3"/>
</dbReference>
<dbReference type="Pfam" id="PF00038">
    <property type="entry name" value="Filament"/>
    <property type="match status" value="1"/>
</dbReference>
<gene>
    <name evidence="8" type="primary">Krt75_2</name>
    <name evidence="8" type="ORF">CENUNI_R04673</name>
</gene>
<keyword evidence="2 5" id="KW-0175">Coiled coil</keyword>
<dbReference type="GO" id="GO:0005615">
    <property type="term" value="C:extracellular space"/>
    <property type="evidence" value="ECO:0007669"/>
    <property type="project" value="TreeGrafter"/>
</dbReference>
<dbReference type="InterPro" id="IPR032444">
    <property type="entry name" value="Keratin_2_head"/>
</dbReference>
<dbReference type="FunFam" id="1.20.5.1160:FF:000001">
    <property type="entry name" value="Keratin type II"/>
    <property type="match status" value="1"/>
</dbReference>
<evidence type="ECO:0000256" key="3">
    <source>
        <dbReference type="ARBA" id="ARBA00061646"/>
    </source>
</evidence>
<evidence type="ECO:0000313" key="8">
    <source>
        <dbReference type="EMBL" id="NWR78704.1"/>
    </source>
</evidence>
<dbReference type="FunFam" id="1.20.5.500:FF:000001">
    <property type="entry name" value="Type II keratin 23"/>
    <property type="match status" value="1"/>
</dbReference>
<proteinExistence type="inferred from homology"/>
<dbReference type="PANTHER" id="PTHR45616:SF62">
    <property type="entry name" value="IF ROD DOMAIN-CONTAINING PROTEIN"/>
    <property type="match status" value="1"/>
</dbReference>
<dbReference type="PANTHER" id="PTHR45616">
    <property type="entry name" value="GATA-TYPE DOMAIN-CONTAINING PROTEIN"/>
    <property type="match status" value="1"/>
</dbReference>
<dbReference type="FunFam" id="1.20.5.170:FF:000004">
    <property type="entry name" value="Keratin, type II cytoskeletal 5"/>
    <property type="match status" value="1"/>
</dbReference>
<feature type="compositionally biased region" description="Low complexity" evidence="6">
    <location>
        <begin position="675"/>
        <end position="693"/>
    </location>
</feature>
<feature type="coiled-coil region" evidence="5">
    <location>
        <begin position="432"/>
        <end position="512"/>
    </location>
</feature>
<keyword evidence="9" id="KW-1185">Reference proteome</keyword>
<protein>
    <submittedName>
        <fullName evidence="8">K2C75 protein</fullName>
    </submittedName>
</protein>
<comment type="similarity">
    <text evidence="3 4">Belongs to the intermediate filament family.</text>
</comment>
<name>A0A7K5A5P7_9AVES</name>
<evidence type="ECO:0000256" key="1">
    <source>
        <dbReference type="ARBA" id="ARBA00022754"/>
    </source>
</evidence>
<reference evidence="8 9" key="1">
    <citation type="submission" date="2019-09" db="EMBL/GenBank/DDBJ databases">
        <title>Bird 10,000 Genomes (B10K) Project - Family phase.</title>
        <authorList>
            <person name="Zhang G."/>
        </authorList>
    </citation>
    <scope>NUCLEOTIDE SEQUENCE [LARGE SCALE GENOMIC DNA]</scope>
    <source>
        <strain evidence="8">B10K-DU-017-25</strain>
        <tissue evidence="8">Mixed tissue sample</tissue>
    </source>
</reference>
<feature type="region of interest" description="Disordered" evidence="6">
    <location>
        <begin position="647"/>
        <end position="699"/>
    </location>
</feature>
<dbReference type="PROSITE" id="PS00226">
    <property type="entry name" value="IF_ROD_1"/>
    <property type="match status" value="1"/>
</dbReference>
<dbReference type="Proteomes" id="UP000517892">
    <property type="component" value="Unassembled WGS sequence"/>
</dbReference>
<sequence>MNRQAYSMRAGGGGRSYSTTSAIIPSGNRAGFGSMSVARSGGGGGGGGFGRLIGGGGGGGGGGFGSRSLYSLGGSKRIATGVGSSFRAVFGGGAGGGGSGLAGGGGYGLGGGSYGFSVGGAGGGLGLGLGGGGGGYGFGGGAGGLGLGGGQGGSGVFGFGGIGGVGAYPGGLPGGRSPGAFGGGPPGVGTIQEVTINQSLLAPLNLEIDPNIQQVRKDEKEQIKTLNNKFASFIDKVRFLEQQNKVLETKWTLLQDQGQKTNSGKSNLDPLFEAYINNLKRQLASLLSERGRMDGELKNMQDLVEDFKNKYEDEINRRTAAENEFVVLKKDVDAAYMNKVELEAKVDALTDELSFLRALYDAELAQLSAQVSDTAVILSMDNNRNLDLSSIIAEVKAQYEDIANRSRAEAEAWYQTKFEELQATAGKHGDDLRNTKGEISELNRLIQRIRSEIENTRNQCATLQTAIGDSEERGELALKDAKAKMIELEDALQKAKADMARQLREYQELMNVKLALDIEIVTYKKLLEGEESRLSGEGLNPVSYSVISSSSGVAGGAGLGGGFGGLSLSGGGGGSGFGLGGGGGSGFGLGGGGGSGYGLGGGGGGGGYSFGSGGGLGLGGGGGLGGGYGGGSGLSITSGLGYGGGGGGGGGSSGLSTSGGNFSSGSAKGTNPGVKIVSKTSSSKKSIKSQSMKNATQPE</sequence>
<dbReference type="GO" id="GO:0045095">
    <property type="term" value="C:keratin filament"/>
    <property type="evidence" value="ECO:0007669"/>
    <property type="project" value="InterPro"/>
</dbReference>
<dbReference type="GO" id="GO:0031424">
    <property type="term" value="P:keratinization"/>
    <property type="evidence" value="ECO:0007669"/>
    <property type="project" value="TreeGrafter"/>
</dbReference>
<accession>A0A7K5A5P7</accession>
<evidence type="ECO:0000256" key="2">
    <source>
        <dbReference type="ARBA" id="ARBA00023054"/>
    </source>
</evidence>
<dbReference type="InterPro" id="IPR003054">
    <property type="entry name" value="Keratin_II"/>
</dbReference>
<organism evidence="8 9">
    <name type="scientific">Centropus unirufus</name>
    <dbReference type="NCBI Taxonomy" id="1118519"/>
    <lineage>
        <taxon>Eukaryota</taxon>
        <taxon>Metazoa</taxon>
        <taxon>Chordata</taxon>
        <taxon>Craniata</taxon>
        <taxon>Vertebrata</taxon>
        <taxon>Euteleostomi</taxon>
        <taxon>Archelosauria</taxon>
        <taxon>Archosauria</taxon>
        <taxon>Dinosauria</taxon>
        <taxon>Saurischia</taxon>
        <taxon>Theropoda</taxon>
        <taxon>Coelurosauria</taxon>
        <taxon>Aves</taxon>
        <taxon>Neognathae</taxon>
        <taxon>Neoaves</taxon>
        <taxon>Otidimorphae</taxon>
        <taxon>Cuculiformes</taxon>
        <taxon>Centropidae</taxon>
        <taxon>Centropus</taxon>
    </lineage>
</organism>
<dbReference type="AlphaFoldDB" id="A0A7K5A5P7"/>
<dbReference type="SMART" id="SM01391">
    <property type="entry name" value="Filament"/>
    <property type="match status" value="1"/>
</dbReference>
<comment type="caution">
    <text evidence="8">The sequence shown here is derived from an EMBL/GenBank/DDBJ whole genome shotgun (WGS) entry which is preliminary data.</text>
</comment>
<dbReference type="Gene3D" id="1.20.5.1160">
    <property type="entry name" value="Vasodilator-stimulated phosphoprotein"/>
    <property type="match status" value="1"/>
</dbReference>
<evidence type="ECO:0000256" key="5">
    <source>
        <dbReference type="SAM" id="Coils"/>
    </source>
</evidence>
<dbReference type="EMBL" id="VYZI01000661">
    <property type="protein sequence ID" value="NWR78704.1"/>
    <property type="molecule type" value="Genomic_DNA"/>
</dbReference>
<feature type="compositionally biased region" description="Low complexity" evidence="6">
    <location>
        <begin position="654"/>
        <end position="666"/>
    </location>
</feature>
<dbReference type="OrthoDB" id="2441647at2759"/>
<evidence type="ECO:0000259" key="7">
    <source>
        <dbReference type="PROSITE" id="PS51842"/>
    </source>
</evidence>
<evidence type="ECO:0000256" key="4">
    <source>
        <dbReference type="RuleBase" id="RU000685"/>
    </source>
</evidence>
<dbReference type="InterPro" id="IPR018039">
    <property type="entry name" value="IF_conserved"/>
</dbReference>
<keyword evidence="1 4" id="KW-0403">Intermediate filament</keyword>